<keyword evidence="1 2" id="KW-0597">Phosphoprotein</keyword>
<feature type="domain" description="Histidine kinase" evidence="4">
    <location>
        <begin position="302"/>
        <end position="508"/>
    </location>
</feature>
<dbReference type="Gene3D" id="1.10.287.130">
    <property type="match status" value="1"/>
</dbReference>
<dbReference type="PROSITE" id="PS50110">
    <property type="entry name" value="RESPONSE_REGULATORY"/>
    <property type="match status" value="1"/>
</dbReference>
<dbReference type="Pfam" id="PF00512">
    <property type="entry name" value="HisKA"/>
    <property type="match status" value="1"/>
</dbReference>
<reference evidence="8 9" key="1">
    <citation type="submission" date="2018-10" db="EMBL/GenBank/DDBJ databases">
        <title>Cultivation of a novel Methanohalophilus strain from Kebrit Deep of the Red Sea and a genomic comparison of members of the genus Methanohalophilus.</title>
        <authorList>
            <person name="Guan Y."/>
            <person name="Ngugi D.K."/>
            <person name="Stingl U."/>
        </authorList>
    </citation>
    <scope>NUCLEOTIDE SEQUENCE [LARGE SCALE GENOMIC DNA]</scope>
    <source>
        <strain evidence="8 9">DSM 3094</strain>
    </source>
</reference>
<evidence type="ECO:0000256" key="2">
    <source>
        <dbReference type="PROSITE-ProRule" id="PRU00169"/>
    </source>
</evidence>
<dbReference type="InterPro" id="IPR003661">
    <property type="entry name" value="HisK_dim/P_dom"/>
</dbReference>
<dbReference type="InterPro" id="IPR035965">
    <property type="entry name" value="PAS-like_dom_sf"/>
</dbReference>
<keyword evidence="8" id="KW-0808">Transferase</keyword>
<dbReference type="PROSITE" id="PS50109">
    <property type="entry name" value="HIS_KIN"/>
    <property type="match status" value="1"/>
</dbReference>
<dbReference type="Gene3D" id="3.40.50.2300">
    <property type="match status" value="1"/>
</dbReference>
<dbReference type="Proteomes" id="UP000267921">
    <property type="component" value="Unassembled WGS sequence"/>
</dbReference>
<dbReference type="PROSITE" id="PS50113">
    <property type="entry name" value="PAC"/>
    <property type="match status" value="1"/>
</dbReference>
<evidence type="ECO:0000259" key="7">
    <source>
        <dbReference type="PROSITE" id="PS50113"/>
    </source>
</evidence>
<evidence type="ECO:0000256" key="3">
    <source>
        <dbReference type="SAM" id="Coils"/>
    </source>
</evidence>
<dbReference type="SUPFAM" id="SSF47384">
    <property type="entry name" value="Homodimeric domain of signal transducing histidine kinase"/>
    <property type="match status" value="1"/>
</dbReference>
<dbReference type="CDD" id="cd00082">
    <property type="entry name" value="HisKA"/>
    <property type="match status" value="1"/>
</dbReference>
<feature type="domain" description="Response regulatory" evidence="5">
    <location>
        <begin position="29"/>
        <end position="144"/>
    </location>
</feature>
<dbReference type="Gene3D" id="3.30.565.10">
    <property type="entry name" value="Histidine kinase-like ATPase, C-terminal domain"/>
    <property type="match status" value="1"/>
</dbReference>
<name>A0A3M9L5F8_9EURY</name>
<dbReference type="Pfam" id="PF00072">
    <property type="entry name" value="Response_reg"/>
    <property type="match status" value="1"/>
</dbReference>
<dbReference type="EMBL" id="RJJG01000005">
    <property type="protein sequence ID" value="RNI08285.1"/>
    <property type="molecule type" value="Genomic_DNA"/>
</dbReference>
<evidence type="ECO:0000259" key="5">
    <source>
        <dbReference type="PROSITE" id="PS50110"/>
    </source>
</evidence>
<feature type="domain" description="PAC" evidence="7">
    <location>
        <begin position="232"/>
        <end position="284"/>
    </location>
</feature>
<gene>
    <name evidence="8" type="ORF">EFE40_06965</name>
</gene>
<dbReference type="CDD" id="cd00130">
    <property type="entry name" value="PAS"/>
    <property type="match status" value="1"/>
</dbReference>
<comment type="caution">
    <text evidence="8">The sequence shown here is derived from an EMBL/GenBank/DDBJ whole genome shotgun (WGS) entry which is preliminary data.</text>
</comment>
<dbReference type="Gene3D" id="3.30.450.20">
    <property type="entry name" value="PAS domain"/>
    <property type="match status" value="1"/>
</dbReference>
<dbReference type="InterPro" id="IPR005467">
    <property type="entry name" value="His_kinase_dom"/>
</dbReference>
<feature type="domain" description="PAS" evidence="6">
    <location>
        <begin position="156"/>
        <end position="227"/>
    </location>
</feature>
<proteinExistence type="predicted"/>
<dbReference type="InterPro" id="IPR000014">
    <property type="entry name" value="PAS"/>
</dbReference>
<dbReference type="GO" id="GO:0000155">
    <property type="term" value="F:phosphorelay sensor kinase activity"/>
    <property type="evidence" value="ECO:0007669"/>
    <property type="project" value="InterPro"/>
</dbReference>
<sequence length="509" mass="59176">MDFIWLYVYILCRYKLYRRLLMLQKKQLEILMVDDRPEDIDIIERMLQAEYTITKANSGIDSLEIMEKITPDVILLDIELNDISGHEICRIIKQRQDTRAIPLIIVTAINDREEKIRAFNNGADDFVLKPVDEFILKSRIETLLKVKGLQEQIRQERDLALKYIDTAGSIMIILDRHMNIKLANQKTAKVLGYETSVLMEKNWIDSFVPAEEKIKVKKQFKRLLEEEKGIPEYLENHIINRKGENRLIRWRQTVLRDEKGEVGEIVVAGEDVTAQKETEEQLKRANEELKTIDQVKKEFIANTSHELRTPMISLKGFSDLLSKERLGELGSEQKKAMESISRNSIFLHRLIESLFYADDTARDNIRYSFSPLDINKFLKEILQDISIQIREKGITIDTCFDDKICEISGSYNYLRRVFLHLLDNAIRFCPADSTISITTLKRGENIDICIEYVRELPDKIEDSTSTLENMDDAGIRICREIIDTHKGELKITESESLTQIIVKLSSNQN</sequence>
<dbReference type="Pfam" id="PF08448">
    <property type="entry name" value="PAS_4"/>
    <property type="match status" value="1"/>
</dbReference>
<feature type="coiled-coil region" evidence="3">
    <location>
        <begin position="275"/>
        <end position="302"/>
    </location>
</feature>
<dbReference type="AlphaFoldDB" id="A0A3M9L5F8"/>
<dbReference type="InterPro" id="IPR036097">
    <property type="entry name" value="HisK_dim/P_sf"/>
</dbReference>
<dbReference type="InterPro" id="IPR013656">
    <property type="entry name" value="PAS_4"/>
</dbReference>
<evidence type="ECO:0000256" key="1">
    <source>
        <dbReference type="ARBA" id="ARBA00022553"/>
    </source>
</evidence>
<dbReference type="PANTHER" id="PTHR43547">
    <property type="entry name" value="TWO-COMPONENT HISTIDINE KINASE"/>
    <property type="match status" value="1"/>
</dbReference>
<dbReference type="SUPFAM" id="SSF55785">
    <property type="entry name" value="PYP-like sensor domain (PAS domain)"/>
    <property type="match status" value="1"/>
</dbReference>
<dbReference type="InterPro" id="IPR000700">
    <property type="entry name" value="PAS-assoc_C"/>
</dbReference>
<dbReference type="SMART" id="SM00448">
    <property type="entry name" value="REC"/>
    <property type="match status" value="1"/>
</dbReference>
<dbReference type="InterPro" id="IPR036890">
    <property type="entry name" value="HATPase_C_sf"/>
</dbReference>
<feature type="modified residue" description="4-aspartylphosphate" evidence="2">
    <location>
        <position position="77"/>
    </location>
</feature>
<keyword evidence="3" id="KW-0175">Coiled coil</keyword>
<dbReference type="PROSITE" id="PS50112">
    <property type="entry name" value="PAS"/>
    <property type="match status" value="1"/>
</dbReference>
<dbReference type="SMART" id="SM00091">
    <property type="entry name" value="PAS"/>
    <property type="match status" value="1"/>
</dbReference>
<protein>
    <submittedName>
        <fullName evidence="8">Hybrid sensor histidine kinase/response regulator</fullName>
    </submittedName>
</protein>
<dbReference type="InterPro" id="IPR001789">
    <property type="entry name" value="Sig_transdc_resp-reg_receiver"/>
</dbReference>
<dbReference type="PANTHER" id="PTHR43547:SF2">
    <property type="entry name" value="HYBRID SIGNAL TRANSDUCTION HISTIDINE KINASE C"/>
    <property type="match status" value="1"/>
</dbReference>
<dbReference type="SUPFAM" id="SSF52172">
    <property type="entry name" value="CheY-like"/>
    <property type="match status" value="1"/>
</dbReference>
<accession>A0A3M9L5F8</accession>
<evidence type="ECO:0000313" key="8">
    <source>
        <dbReference type="EMBL" id="RNI08285.1"/>
    </source>
</evidence>
<evidence type="ECO:0000259" key="4">
    <source>
        <dbReference type="PROSITE" id="PS50109"/>
    </source>
</evidence>
<organism evidence="8 9">
    <name type="scientific">Methanohalophilus halophilus</name>
    <dbReference type="NCBI Taxonomy" id="2177"/>
    <lineage>
        <taxon>Archaea</taxon>
        <taxon>Methanobacteriati</taxon>
        <taxon>Methanobacteriota</taxon>
        <taxon>Stenosarchaea group</taxon>
        <taxon>Methanomicrobia</taxon>
        <taxon>Methanosarcinales</taxon>
        <taxon>Methanosarcinaceae</taxon>
        <taxon>Methanohalophilus</taxon>
    </lineage>
</organism>
<dbReference type="SMART" id="SM00388">
    <property type="entry name" value="HisKA"/>
    <property type="match status" value="1"/>
</dbReference>
<evidence type="ECO:0000313" key="9">
    <source>
        <dbReference type="Proteomes" id="UP000267921"/>
    </source>
</evidence>
<keyword evidence="8" id="KW-0418">Kinase</keyword>
<dbReference type="InterPro" id="IPR011006">
    <property type="entry name" value="CheY-like_superfamily"/>
</dbReference>
<dbReference type="SUPFAM" id="SSF55874">
    <property type="entry name" value="ATPase domain of HSP90 chaperone/DNA topoisomerase II/histidine kinase"/>
    <property type="match status" value="1"/>
</dbReference>
<dbReference type="NCBIfam" id="TIGR00229">
    <property type="entry name" value="sensory_box"/>
    <property type="match status" value="1"/>
</dbReference>
<evidence type="ECO:0000259" key="6">
    <source>
        <dbReference type="PROSITE" id="PS50112"/>
    </source>
</evidence>